<organism evidence="3 4">
    <name type="scientific">Thermacetogenium phaeum (strain ATCC BAA-254 / DSM 26808 / PB)</name>
    <dbReference type="NCBI Taxonomy" id="1089553"/>
    <lineage>
        <taxon>Bacteria</taxon>
        <taxon>Bacillati</taxon>
        <taxon>Bacillota</taxon>
        <taxon>Clostridia</taxon>
        <taxon>Thermoanaerobacterales</taxon>
        <taxon>Thermoanaerobacteraceae</taxon>
        <taxon>Thermacetogenium</taxon>
    </lineage>
</organism>
<dbReference type="AlphaFoldDB" id="K4LS13"/>
<dbReference type="InterPro" id="IPR036388">
    <property type="entry name" value="WH-like_DNA-bd_sf"/>
</dbReference>
<dbReference type="STRING" id="1089553.Tph_c06400"/>
<sequence>MGYFPPASYYKPAGVPLRELDEVKISVEEFEALRLKDLEGMDQEQCAERMGIARTTFQRILYAARSKIAGALVEGKAIRIEGGEYIMQSRPFKCVRCGREFEVPRAAAWVEGEGYCPRCSEEYDHSWGGPGHGGRHRFRGRCRRNGGGGALESNGIEEDKE</sequence>
<evidence type="ECO:0000256" key="2">
    <source>
        <dbReference type="HAMAP-Rule" id="MF_00674"/>
    </source>
</evidence>
<keyword evidence="4" id="KW-1185">Reference proteome</keyword>
<dbReference type="KEGG" id="tpz:Tph_c06400"/>
<dbReference type="PANTHER" id="PTHR37478">
    <property type="match status" value="1"/>
</dbReference>
<name>K4LS13_THEPS</name>
<proteinExistence type="inferred from homology"/>
<dbReference type="InterPro" id="IPR002852">
    <property type="entry name" value="UPF0251"/>
</dbReference>
<dbReference type="Gene3D" id="1.10.10.10">
    <property type="entry name" value="Winged helix-like DNA-binding domain superfamily/Winged helix DNA-binding domain"/>
    <property type="match status" value="1"/>
</dbReference>
<reference evidence="3 4" key="1">
    <citation type="journal article" date="2012" name="BMC Genomics">
        <title>Genome-guided analysis of physiological and morphological traits of the fermentative acetate oxidizer Thermacetogenium phaeum.</title>
        <authorList>
            <person name="Oehler D."/>
            <person name="Poehlein A."/>
            <person name="Leimbach A."/>
            <person name="Muller N."/>
            <person name="Daniel R."/>
            <person name="Gottschalk G."/>
            <person name="Schink B."/>
        </authorList>
    </citation>
    <scope>NUCLEOTIDE SEQUENCE [LARGE SCALE GENOMIC DNA]</scope>
    <source>
        <strain evidence="4">ATCC BAA-254 / DSM 26808 / PB</strain>
    </source>
</reference>
<gene>
    <name evidence="3" type="ordered locus">Tph_c06400</name>
</gene>
<dbReference type="HOGENOM" id="CLU_094511_0_2_9"/>
<comment type="similarity">
    <text evidence="1 2">Belongs to the UPF0251 family.</text>
</comment>
<evidence type="ECO:0000256" key="1">
    <source>
        <dbReference type="ARBA" id="ARBA00009350"/>
    </source>
</evidence>
<evidence type="ECO:0000313" key="4">
    <source>
        <dbReference type="Proteomes" id="UP000000467"/>
    </source>
</evidence>
<dbReference type="SUPFAM" id="SSF88659">
    <property type="entry name" value="Sigma3 and sigma4 domains of RNA polymerase sigma factors"/>
    <property type="match status" value="1"/>
</dbReference>
<evidence type="ECO:0000313" key="3">
    <source>
        <dbReference type="EMBL" id="AFV10874.1"/>
    </source>
</evidence>
<protein>
    <recommendedName>
        <fullName evidence="2">UPF0251 protein Tph_c06400</fullName>
    </recommendedName>
</protein>
<dbReference type="PANTHER" id="PTHR37478:SF2">
    <property type="entry name" value="UPF0251 PROTEIN TK0562"/>
    <property type="match status" value="1"/>
</dbReference>
<dbReference type="HAMAP" id="MF_00674">
    <property type="entry name" value="UPF0251"/>
    <property type="match status" value="1"/>
</dbReference>
<accession>K4LS13</accession>
<dbReference type="InterPro" id="IPR013324">
    <property type="entry name" value="RNA_pol_sigma_r3/r4-like"/>
</dbReference>
<dbReference type="EMBL" id="CP003732">
    <property type="protein sequence ID" value="AFV10874.1"/>
    <property type="molecule type" value="Genomic_DNA"/>
</dbReference>
<dbReference type="eggNOG" id="COG1342">
    <property type="taxonomic scope" value="Bacteria"/>
</dbReference>
<dbReference type="Proteomes" id="UP000000467">
    <property type="component" value="Chromosome"/>
</dbReference>
<dbReference type="Pfam" id="PF02001">
    <property type="entry name" value="DUF134"/>
    <property type="match status" value="1"/>
</dbReference>